<dbReference type="Pfam" id="PF00528">
    <property type="entry name" value="BPD_transp_1"/>
    <property type="match status" value="1"/>
</dbReference>
<feature type="transmembrane region" description="Helical" evidence="7">
    <location>
        <begin position="40"/>
        <end position="62"/>
    </location>
</feature>
<dbReference type="PATRIC" id="fig|362787.3.peg.1790"/>
<evidence type="ECO:0000256" key="6">
    <source>
        <dbReference type="ARBA" id="ARBA00023136"/>
    </source>
</evidence>
<dbReference type="Proteomes" id="UP000031465">
    <property type="component" value="Unassembled WGS sequence"/>
</dbReference>
<comment type="caution">
    <text evidence="9">The sequence shown here is derived from an EMBL/GenBank/DDBJ whole genome shotgun (WGS) entry which is preliminary data.</text>
</comment>
<feature type="transmembrane region" description="Helical" evidence="7">
    <location>
        <begin position="165"/>
        <end position="184"/>
    </location>
</feature>
<comment type="subcellular location">
    <subcellularLocation>
        <location evidence="1 7">Cell membrane</location>
        <topology evidence="1 7">Multi-pass membrane protein</topology>
    </subcellularLocation>
</comment>
<keyword evidence="2 7" id="KW-0813">Transport</keyword>
<dbReference type="AlphaFoldDB" id="A0A0C1JUS2"/>
<comment type="similarity">
    <text evidence="7">Belongs to the binding-protein-dependent transport system permease family.</text>
</comment>
<gene>
    <name evidence="9" type="primary">oppC_2</name>
    <name evidence="9" type="ORF">DB44_EZ00140</name>
</gene>
<feature type="transmembrane region" description="Helical" evidence="7">
    <location>
        <begin position="268"/>
        <end position="290"/>
    </location>
</feature>
<feature type="transmembrane region" description="Helical" evidence="7">
    <location>
        <begin position="223"/>
        <end position="248"/>
    </location>
</feature>
<feature type="transmembrane region" description="Helical" evidence="7">
    <location>
        <begin position="100"/>
        <end position="129"/>
    </location>
</feature>
<feature type="domain" description="ABC transmembrane type-1" evidence="8">
    <location>
        <begin position="102"/>
        <end position="291"/>
    </location>
</feature>
<dbReference type="PANTHER" id="PTHR43386:SF22">
    <property type="entry name" value="OLIGOPEPTIDE TRANSPORT SYSTEM PERMEASE PROTEIN OPPC"/>
    <property type="match status" value="1"/>
</dbReference>
<evidence type="ECO:0000256" key="4">
    <source>
        <dbReference type="ARBA" id="ARBA00022692"/>
    </source>
</evidence>
<keyword evidence="5 7" id="KW-1133">Transmembrane helix</keyword>
<proteinExistence type="inferred from homology"/>
<accession>A0A0C1JUS2</accession>
<dbReference type="PROSITE" id="PS50928">
    <property type="entry name" value="ABC_TM1"/>
    <property type="match status" value="1"/>
</dbReference>
<evidence type="ECO:0000313" key="10">
    <source>
        <dbReference type="Proteomes" id="UP000031465"/>
    </source>
</evidence>
<organism evidence="9 10">
    <name type="scientific">Candidatus Protochlamydia amoebophila</name>
    <dbReference type="NCBI Taxonomy" id="362787"/>
    <lineage>
        <taxon>Bacteria</taxon>
        <taxon>Pseudomonadati</taxon>
        <taxon>Chlamydiota</taxon>
        <taxon>Chlamydiia</taxon>
        <taxon>Parachlamydiales</taxon>
        <taxon>Parachlamydiaceae</taxon>
        <taxon>Candidatus Protochlamydia</taxon>
    </lineage>
</organism>
<name>A0A0C1JUS2_9BACT</name>
<dbReference type="CDD" id="cd06261">
    <property type="entry name" value="TM_PBP2"/>
    <property type="match status" value="1"/>
</dbReference>
<evidence type="ECO:0000256" key="2">
    <source>
        <dbReference type="ARBA" id="ARBA00022448"/>
    </source>
</evidence>
<reference evidence="9 10" key="1">
    <citation type="journal article" date="2014" name="Mol. Biol. Evol.">
        <title>Massive expansion of Ubiquitination-related gene families within the Chlamydiae.</title>
        <authorList>
            <person name="Domman D."/>
            <person name="Collingro A."/>
            <person name="Lagkouvardos I."/>
            <person name="Gehre L."/>
            <person name="Weinmaier T."/>
            <person name="Rattei T."/>
            <person name="Subtil A."/>
            <person name="Horn M."/>
        </authorList>
    </citation>
    <scope>NUCLEOTIDE SEQUENCE [LARGE SCALE GENOMIC DNA]</scope>
    <source>
        <strain evidence="9 10">EI2</strain>
    </source>
</reference>
<evidence type="ECO:0000256" key="1">
    <source>
        <dbReference type="ARBA" id="ARBA00004651"/>
    </source>
</evidence>
<evidence type="ECO:0000313" key="9">
    <source>
        <dbReference type="EMBL" id="KIC71022.1"/>
    </source>
</evidence>
<keyword evidence="6 7" id="KW-0472">Membrane</keyword>
<evidence type="ECO:0000256" key="5">
    <source>
        <dbReference type="ARBA" id="ARBA00022989"/>
    </source>
</evidence>
<evidence type="ECO:0000256" key="3">
    <source>
        <dbReference type="ARBA" id="ARBA00022475"/>
    </source>
</evidence>
<dbReference type="InterPro" id="IPR035906">
    <property type="entry name" value="MetI-like_sf"/>
</dbReference>
<dbReference type="InterPro" id="IPR025966">
    <property type="entry name" value="OppC_N"/>
</dbReference>
<dbReference type="GO" id="GO:0055085">
    <property type="term" value="P:transmembrane transport"/>
    <property type="evidence" value="ECO:0007669"/>
    <property type="project" value="InterPro"/>
</dbReference>
<dbReference type="Gene3D" id="1.10.3720.10">
    <property type="entry name" value="MetI-like"/>
    <property type="match status" value="1"/>
</dbReference>
<dbReference type="GO" id="GO:0005886">
    <property type="term" value="C:plasma membrane"/>
    <property type="evidence" value="ECO:0007669"/>
    <property type="project" value="UniProtKB-SubCell"/>
</dbReference>
<dbReference type="PANTHER" id="PTHR43386">
    <property type="entry name" value="OLIGOPEPTIDE TRANSPORT SYSTEM PERMEASE PROTEIN APPC"/>
    <property type="match status" value="1"/>
</dbReference>
<dbReference type="InterPro" id="IPR050366">
    <property type="entry name" value="BP-dependent_transpt_permease"/>
</dbReference>
<dbReference type="EMBL" id="JSAN01000122">
    <property type="protein sequence ID" value="KIC71022.1"/>
    <property type="molecule type" value="Genomic_DNA"/>
</dbReference>
<dbReference type="Pfam" id="PF12911">
    <property type="entry name" value="OppC_N"/>
    <property type="match status" value="1"/>
</dbReference>
<protein>
    <submittedName>
        <fullName evidence="9">Oligopeptide transport system permease protein OppC</fullName>
    </submittedName>
</protein>
<evidence type="ECO:0000259" key="8">
    <source>
        <dbReference type="PROSITE" id="PS50928"/>
    </source>
</evidence>
<keyword evidence="3" id="KW-1003">Cell membrane</keyword>
<sequence>MSMKSSPSQSDFTPLEKWEETFVPPSYSRPSIFKRFQSHLLGIAGMLLFLGIVILTILGPLISGYSPETTHLTLKNHPPSSQFWFGTDDLGRDLFTRVWFGARISLCIGFLAASIDLIVGLIWGGIAGFSGGKIDEAMMRFVDILYALPYLLIVILFTVVLGSGFFSIVLAITLFGWITMARIVRGQILLIKEMDYILAEKVLGASFSRILWKHLLPNASGPILVTLTLTIPSAIFSEAFLSFLGLGVQAPTASWGTMAHEGLPALQYYPWRLFFPAFLISLTMLSLHWIGEGLKSAFDKTE</sequence>
<evidence type="ECO:0000256" key="7">
    <source>
        <dbReference type="RuleBase" id="RU363032"/>
    </source>
</evidence>
<dbReference type="SUPFAM" id="SSF161098">
    <property type="entry name" value="MetI-like"/>
    <property type="match status" value="1"/>
</dbReference>
<dbReference type="InterPro" id="IPR000515">
    <property type="entry name" value="MetI-like"/>
</dbReference>
<keyword evidence="4 7" id="KW-0812">Transmembrane</keyword>